<dbReference type="Proteomes" id="UP000663881">
    <property type="component" value="Unassembled WGS sequence"/>
</dbReference>
<evidence type="ECO:0000313" key="1">
    <source>
        <dbReference type="EMBL" id="CAF4456448.1"/>
    </source>
</evidence>
<organism evidence="1 2">
    <name type="scientific">Adineta steineri</name>
    <dbReference type="NCBI Taxonomy" id="433720"/>
    <lineage>
        <taxon>Eukaryota</taxon>
        <taxon>Metazoa</taxon>
        <taxon>Spiralia</taxon>
        <taxon>Gnathifera</taxon>
        <taxon>Rotifera</taxon>
        <taxon>Eurotatoria</taxon>
        <taxon>Bdelloidea</taxon>
        <taxon>Adinetida</taxon>
        <taxon>Adinetidae</taxon>
        <taxon>Adineta</taxon>
    </lineage>
</organism>
<feature type="non-terminal residue" evidence="1">
    <location>
        <position position="1"/>
    </location>
</feature>
<accession>A0A820SME7</accession>
<dbReference type="EMBL" id="CAJOAY010036295">
    <property type="protein sequence ID" value="CAF4456448.1"/>
    <property type="molecule type" value="Genomic_DNA"/>
</dbReference>
<name>A0A820SME7_9BILA</name>
<reference evidence="1" key="1">
    <citation type="submission" date="2021-02" db="EMBL/GenBank/DDBJ databases">
        <authorList>
            <person name="Nowell W R."/>
        </authorList>
    </citation>
    <scope>NUCLEOTIDE SEQUENCE</scope>
</reference>
<evidence type="ECO:0000313" key="2">
    <source>
        <dbReference type="Proteomes" id="UP000663881"/>
    </source>
</evidence>
<gene>
    <name evidence="1" type="ORF">OKA104_LOCUS54445</name>
</gene>
<comment type="caution">
    <text evidence="1">The sequence shown here is derived from an EMBL/GenBank/DDBJ whole genome shotgun (WGS) entry which is preliminary data.</text>
</comment>
<protein>
    <submittedName>
        <fullName evidence="1">Uncharacterized protein</fullName>
    </submittedName>
</protein>
<sequence>DVWMKKEPDLRHKLNVCHEKNQALLHSTMPKHITLLLQSGLQGNSICEV</sequence>
<dbReference type="AlphaFoldDB" id="A0A820SME7"/>
<proteinExistence type="predicted"/>